<dbReference type="AlphaFoldDB" id="A0A347UIY8"/>
<dbReference type="InterPro" id="IPR010342">
    <property type="entry name" value="DUF938"/>
</dbReference>
<dbReference type="Pfam" id="PF06080">
    <property type="entry name" value="DUF938"/>
    <property type="match status" value="1"/>
</dbReference>
<dbReference type="Gene3D" id="3.40.50.150">
    <property type="entry name" value="Vaccinia Virus protein VP39"/>
    <property type="match status" value="1"/>
</dbReference>
<dbReference type="PANTHER" id="PTHR20974">
    <property type="entry name" value="UPF0585 PROTEIN CG18661"/>
    <property type="match status" value="1"/>
</dbReference>
<dbReference type="EMBL" id="CP032125">
    <property type="protein sequence ID" value="AXX98816.1"/>
    <property type="molecule type" value="Genomic_DNA"/>
</dbReference>
<dbReference type="Proteomes" id="UP000261704">
    <property type="component" value="Chromosome"/>
</dbReference>
<proteinExistence type="predicted"/>
<organism evidence="2 3">
    <name type="scientific">Profundibacter amoris</name>
    <dbReference type="NCBI Taxonomy" id="2171755"/>
    <lineage>
        <taxon>Bacteria</taxon>
        <taxon>Pseudomonadati</taxon>
        <taxon>Pseudomonadota</taxon>
        <taxon>Alphaproteobacteria</taxon>
        <taxon>Rhodobacterales</taxon>
        <taxon>Paracoccaceae</taxon>
        <taxon>Profundibacter</taxon>
    </lineage>
</organism>
<reference evidence="2 3" key="1">
    <citation type="submission" date="2018-09" db="EMBL/GenBank/DDBJ databases">
        <title>Profundibacter amoris BAR1 gen. nov., sp. nov., a new member of the Roseobacter clade isolated at Lokis Castle Vent Field on the Arctic Mid-Oceanic Ridge.</title>
        <authorList>
            <person name="Le Moine Bauer S."/>
            <person name="Sjoeberg A.G."/>
            <person name="L'Haridon S."/>
            <person name="Stokke R."/>
            <person name="Roalkvam I."/>
            <person name="Steen I.H."/>
            <person name="Dahle H."/>
        </authorList>
    </citation>
    <scope>NUCLEOTIDE SEQUENCE [LARGE SCALE GENOMIC DNA]</scope>
    <source>
        <strain evidence="2 3">BAR1</strain>
    </source>
</reference>
<evidence type="ECO:0000313" key="2">
    <source>
        <dbReference type="EMBL" id="AXX98816.1"/>
    </source>
</evidence>
<protein>
    <submittedName>
        <fullName evidence="2">DUF938 domain-containing protein</fullName>
    </submittedName>
</protein>
<dbReference type="PANTHER" id="PTHR20974:SF0">
    <property type="entry name" value="UPF0585 PROTEIN CG18661"/>
    <property type="match status" value="1"/>
</dbReference>
<evidence type="ECO:0000256" key="1">
    <source>
        <dbReference type="SAM" id="MobiDB-lite"/>
    </source>
</evidence>
<keyword evidence="3" id="KW-1185">Reference proteome</keyword>
<evidence type="ECO:0000313" key="3">
    <source>
        <dbReference type="Proteomes" id="UP000261704"/>
    </source>
</evidence>
<dbReference type="SUPFAM" id="SSF53335">
    <property type="entry name" value="S-adenosyl-L-methionine-dependent methyltransferases"/>
    <property type="match status" value="1"/>
</dbReference>
<dbReference type="OrthoDB" id="5525831at2"/>
<accession>A0A347UIY8</accession>
<sequence length="203" mass="21938">MTQPPLKLPDTAPTSHALPDGRLSAPSAERNAAPIFERLADYVPDRGMVLELASGTGQHIAALAGMYPDVVWQPSDASGERMDSITAWRAHRGADNLRDPVLLDASKPWPDFPDLRLVYLVNLFHLIPQDDAEAVIRGAAGALAAGGHFFIYGPFRTDGTFRSEGDAKFHASLNAQNPLIGYKDLEWIEAELCSAGLSLVAVH</sequence>
<dbReference type="KEGG" id="pamo:BAR1_13305"/>
<name>A0A347UIY8_9RHOB</name>
<dbReference type="InterPro" id="IPR029063">
    <property type="entry name" value="SAM-dependent_MTases_sf"/>
</dbReference>
<dbReference type="RefSeq" id="WP_118943470.1">
    <property type="nucleotide sequence ID" value="NZ_CP032125.1"/>
</dbReference>
<feature type="region of interest" description="Disordered" evidence="1">
    <location>
        <begin position="1"/>
        <end position="26"/>
    </location>
</feature>
<gene>
    <name evidence="2" type="ORF">BAR1_13305</name>
</gene>